<dbReference type="Pfam" id="PF10291">
    <property type="entry name" value="muHD"/>
    <property type="match status" value="1"/>
</dbReference>
<name>A0A7L0AQB7_9AVES</name>
<evidence type="ECO:0000313" key="12">
    <source>
        <dbReference type="EMBL" id="NXJ32461.1"/>
    </source>
</evidence>
<comment type="caution">
    <text evidence="12">The sequence shown here is derived from an EMBL/GenBank/DDBJ whole genome shotgun (WGS) entry which is preliminary data.</text>
</comment>
<dbReference type="CDD" id="cd09266">
    <property type="entry name" value="SGIP1_MHD"/>
    <property type="match status" value="1"/>
</dbReference>
<evidence type="ECO:0000256" key="7">
    <source>
        <dbReference type="ARBA" id="ARBA00023176"/>
    </source>
</evidence>
<feature type="compositionally biased region" description="Low complexity" evidence="10">
    <location>
        <begin position="522"/>
        <end position="545"/>
    </location>
</feature>
<dbReference type="InterPro" id="IPR018808">
    <property type="entry name" value="Muniscin_C"/>
</dbReference>
<dbReference type="InterPro" id="IPR028565">
    <property type="entry name" value="MHD"/>
</dbReference>
<keyword evidence="5" id="KW-0254">Endocytosis</keyword>
<feature type="compositionally biased region" description="Basic and acidic residues" evidence="10">
    <location>
        <begin position="390"/>
        <end position="408"/>
    </location>
</feature>
<feature type="compositionally biased region" description="Basic residues" evidence="10">
    <location>
        <begin position="1"/>
        <end position="12"/>
    </location>
</feature>
<keyword evidence="6" id="KW-0472">Membrane</keyword>
<feature type="compositionally biased region" description="Basic and acidic residues" evidence="10">
    <location>
        <begin position="13"/>
        <end position="29"/>
    </location>
</feature>
<dbReference type="Proteomes" id="UP000537039">
    <property type="component" value="Unassembled WGS sequence"/>
</dbReference>
<evidence type="ECO:0000256" key="10">
    <source>
        <dbReference type="SAM" id="MobiDB-lite"/>
    </source>
</evidence>
<sequence length="849" mass="90794">GLKKRTRKAFGIRKKEKDTDSTGSPDRDGIPPSPHPNEPPCNSKPESVREGGKKNSKKTNGAPNGFYAEIDWDRYNSPELDEEGYSIRPEEPGYILYRRLEPLNAKALPSQQQETFFNCALPTKGKHFYSSSESEEEEEAHKKFNIKIKPLQAKDILKSAATVDELKASIGNIALSPSPVHLHSRRGTGLTPRSPSCAAGEEIARPRRSTPTLDPASKKATEDPAALAPLFGPPLESAFEEQKLDATLDQPEIWGSAQPVTASVESPKLPRPFPTGTPPPLPPKNIPATPPRTGSPLTVGIGGDQTAAELKSDKLPSINDLDSIFGPVLSPKSAAVNAEDKWVNFSDQSPETATPELLPREKAGSPPAAAGSLADAPAAEPSRPLPSPLHLEEVHKKVSEQPHLKDDNLEPAASPKDFGPGQRATPPPPPPPTYRTVVSSPGPGASSGTGSTSGTSHGVGCGTFPAPALSAFPRSPEPRPAFGCRGAEPPPATLLPSCPMGAQARGPFSPPIHSSSPPPIAPLARAESTSSISSTNSLSAATTPTVENEQPSLVWFDRGKFYLTFEGSSRGPSPLTMGAQDTLPVAAAFTETVNAYFKGADPNKCIVKITGEMVLSFPAGITRHFANNPAPAVLTFRVLNYNRLEHVLPNPQLLCCDNTQSDANTKEFWVNMPNLMTHLKKVSEQKPQATYYNVDMLKYQVSAQGIQSTPLNLAVSWRCDPASTDLRIDYKYNTEAMTTPVALNNVQFLVPVDGGVTKLQAVLPPAVWNAEQQRILWKIPDISQKSENGGVGSLLARFQLSEGPSTPAPLAVQFTSEGSTLSSCDIELVGAGYRFSLIKKRFAAGRCLA</sequence>
<evidence type="ECO:0000256" key="3">
    <source>
        <dbReference type="ARBA" id="ARBA00014150"/>
    </source>
</evidence>
<feature type="domain" description="MHD" evidence="11">
    <location>
        <begin position="582"/>
        <end position="849"/>
    </location>
</feature>
<evidence type="ECO:0000259" key="11">
    <source>
        <dbReference type="PROSITE" id="PS51072"/>
    </source>
</evidence>
<dbReference type="EMBL" id="VXAE01001762">
    <property type="protein sequence ID" value="NXJ32461.1"/>
    <property type="molecule type" value="Genomic_DNA"/>
</dbReference>
<organism evidence="12 13">
    <name type="scientific">Ciconia maguari</name>
    <dbReference type="NCBI Taxonomy" id="52777"/>
    <lineage>
        <taxon>Eukaryota</taxon>
        <taxon>Metazoa</taxon>
        <taxon>Chordata</taxon>
        <taxon>Craniata</taxon>
        <taxon>Vertebrata</taxon>
        <taxon>Euteleostomi</taxon>
        <taxon>Archelosauria</taxon>
        <taxon>Archosauria</taxon>
        <taxon>Dinosauria</taxon>
        <taxon>Saurischia</taxon>
        <taxon>Theropoda</taxon>
        <taxon>Coelurosauria</taxon>
        <taxon>Aves</taxon>
        <taxon>Neognathae</taxon>
        <taxon>Neoaves</taxon>
        <taxon>Aequornithes</taxon>
        <taxon>Ciconiiformes</taxon>
        <taxon>Ciconiidae</taxon>
        <taxon>Ciconia</taxon>
    </lineage>
</organism>
<reference evidence="12 13" key="1">
    <citation type="submission" date="2019-09" db="EMBL/GenBank/DDBJ databases">
        <title>Bird 10,000 Genomes (B10K) Project - Family phase.</title>
        <authorList>
            <person name="Zhang G."/>
        </authorList>
    </citation>
    <scope>NUCLEOTIDE SEQUENCE [LARGE SCALE GENOMIC DNA]</scope>
    <source>
        <strain evidence="12">B10K-DU-001-47</strain>
        <tissue evidence="12">Muscle</tissue>
    </source>
</reference>
<dbReference type="GO" id="GO:0072583">
    <property type="term" value="P:clathrin-dependent endocytosis"/>
    <property type="evidence" value="ECO:0007669"/>
    <property type="project" value="InterPro"/>
</dbReference>
<dbReference type="InterPro" id="IPR037984">
    <property type="entry name" value="SGIP1_MHD"/>
</dbReference>
<evidence type="ECO:0000256" key="2">
    <source>
        <dbReference type="ARBA" id="ARBA00004283"/>
    </source>
</evidence>
<dbReference type="PANTHER" id="PTHR23065">
    <property type="entry name" value="PROLINE-SERINE-THREONINE PHOSPHATASE INTERACTING PROTEIN 1"/>
    <property type="match status" value="1"/>
</dbReference>
<feature type="compositionally biased region" description="Pro residues" evidence="10">
    <location>
        <begin position="269"/>
        <end position="290"/>
    </location>
</feature>
<feature type="non-terminal residue" evidence="12">
    <location>
        <position position="1"/>
    </location>
</feature>
<dbReference type="FunFam" id="2.60.40.1170:FF:000005">
    <property type="entry name" value="SH3-containing GRB2-like protein 3-interacting protein 1 isoform X3"/>
    <property type="match status" value="1"/>
</dbReference>
<comment type="subcellular location">
    <subcellularLocation>
        <location evidence="2">Membrane</location>
        <location evidence="2">Clathrin-coated pit</location>
        <topology evidence="2">Peripheral membrane protein</topology>
        <orientation evidence="2">Cytoplasmic side</orientation>
    </subcellularLocation>
</comment>
<gene>
    <name evidence="12" type="primary">Sgip1</name>
    <name evidence="12" type="ORF">CICMAG_R10271</name>
</gene>
<feature type="non-terminal residue" evidence="12">
    <location>
        <position position="849"/>
    </location>
</feature>
<feature type="compositionally biased region" description="Low complexity" evidence="10">
    <location>
        <begin position="364"/>
        <end position="381"/>
    </location>
</feature>
<dbReference type="GO" id="GO:0048268">
    <property type="term" value="P:clathrin coat assembly"/>
    <property type="evidence" value="ECO:0007669"/>
    <property type="project" value="TreeGrafter"/>
</dbReference>
<dbReference type="GO" id="GO:0005886">
    <property type="term" value="C:plasma membrane"/>
    <property type="evidence" value="ECO:0007669"/>
    <property type="project" value="TreeGrafter"/>
</dbReference>
<evidence type="ECO:0000256" key="6">
    <source>
        <dbReference type="ARBA" id="ARBA00023136"/>
    </source>
</evidence>
<feature type="region of interest" description="Disordered" evidence="10">
    <location>
        <begin position="249"/>
        <end position="305"/>
    </location>
</feature>
<keyword evidence="4" id="KW-0597">Phosphoprotein</keyword>
<keyword evidence="7" id="KW-0168">Coated pit</keyword>
<evidence type="ECO:0000313" key="13">
    <source>
        <dbReference type="Proteomes" id="UP000537039"/>
    </source>
</evidence>
<dbReference type="GO" id="GO:0048488">
    <property type="term" value="P:synaptic vesicle endocytosis"/>
    <property type="evidence" value="ECO:0007669"/>
    <property type="project" value="TreeGrafter"/>
</dbReference>
<feature type="compositionally biased region" description="Low complexity" evidence="10">
    <location>
        <begin position="436"/>
        <end position="458"/>
    </location>
</feature>
<dbReference type="GO" id="GO:0030136">
    <property type="term" value="C:clathrin-coated vesicle"/>
    <property type="evidence" value="ECO:0007669"/>
    <property type="project" value="TreeGrafter"/>
</dbReference>
<dbReference type="PANTHER" id="PTHR23065:SF8">
    <property type="entry name" value="F-BAR DOMAIN ONLY PROTEIN 2"/>
    <property type="match status" value="1"/>
</dbReference>
<comment type="function">
    <text evidence="1">May function in clathrin-mediated endocytosis. Has both a membrane binding/tubulating activity and the ability to recruit proteins essential to the formation of functional clathrin-coated pits. Has a preference for membranes enriched in phosphatidylserine and phosphoinositides and is required for the endocytosis of the transferrin receptor. May also bind tubulin. May play a role in the regulation of energy homeostasis.</text>
</comment>
<dbReference type="AlphaFoldDB" id="A0A7L0AQB7"/>
<dbReference type="InterPro" id="IPR036168">
    <property type="entry name" value="AP2_Mu_C_sf"/>
</dbReference>
<feature type="region of interest" description="Disordered" evidence="10">
    <location>
        <begin position="342"/>
        <end position="461"/>
    </location>
</feature>
<accession>A0A7L0AQB7</accession>
<dbReference type="SUPFAM" id="SSF49447">
    <property type="entry name" value="Second domain of Mu2 adaptin subunit (ap50) of ap2 adaptor"/>
    <property type="match status" value="1"/>
</dbReference>
<feature type="region of interest" description="Disordered" evidence="10">
    <location>
        <begin position="177"/>
        <end position="232"/>
    </location>
</feature>
<feature type="region of interest" description="Disordered" evidence="10">
    <location>
        <begin position="1"/>
        <end position="68"/>
    </location>
</feature>
<keyword evidence="13" id="KW-1185">Reference proteome</keyword>
<comment type="subunit">
    <text evidence="9">Interacts with proteins essential or regulating the formation of functional clathrin-coated pits. Interacts with CANX. Interacts with AP2A1. Interacts with EPS15. Interacts with SH3GL3. Interacts with AMPH. Interacts with ITSN1 (via SH3 domains). Interacts with and REPS1.</text>
</comment>
<proteinExistence type="predicted"/>
<evidence type="ECO:0000256" key="1">
    <source>
        <dbReference type="ARBA" id="ARBA00003346"/>
    </source>
</evidence>
<evidence type="ECO:0000256" key="8">
    <source>
        <dbReference type="ARBA" id="ARBA00030485"/>
    </source>
</evidence>
<evidence type="ECO:0000256" key="5">
    <source>
        <dbReference type="ARBA" id="ARBA00022583"/>
    </source>
</evidence>
<dbReference type="GO" id="GO:0005905">
    <property type="term" value="C:clathrin-coated pit"/>
    <property type="evidence" value="ECO:0007669"/>
    <property type="project" value="UniProtKB-SubCell"/>
</dbReference>
<feature type="region of interest" description="Disordered" evidence="10">
    <location>
        <begin position="494"/>
        <end position="545"/>
    </location>
</feature>
<dbReference type="PROSITE" id="PS51072">
    <property type="entry name" value="MHD"/>
    <property type="match status" value="1"/>
</dbReference>
<evidence type="ECO:0000256" key="9">
    <source>
        <dbReference type="ARBA" id="ARBA00046739"/>
    </source>
</evidence>
<evidence type="ECO:0000256" key="4">
    <source>
        <dbReference type="ARBA" id="ARBA00022553"/>
    </source>
</evidence>
<protein>
    <recommendedName>
        <fullName evidence="3">SH3-containing GRB2-like protein 3-interacting protein 1</fullName>
    </recommendedName>
    <alternativeName>
        <fullName evidence="8">Endophilin-3-interacting protein</fullName>
    </alternativeName>
</protein>
<dbReference type="GO" id="GO:0098793">
    <property type="term" value="C:presynapse"/>
    <property type="evidence" value="ECO:0007669"/>
    <property type="project" value="GOC"/>
</dbReference>